<name>I7Z8I8_9GAMM</name>
<dbReference type="GO" id="GO:0051304">
    <property type="term" value="P:chromosome separation"/>
    <property type="evidence" value="ECO:0007669"/>
    <property type="project" value="InterPro"/>
</dbReference>
<feature type="region of interest" description="Disordered" evidence="5">
    <location>
        <begin position="1"/>
        <end position="38"/>
    </location>
</feature>
<keyword evidence="1" id="KW-0963">Cytoplasm</keyword>
<proteinExistence type="predicted"/>
<dbReference type="NCBIfam" id="TIGR00281">
    <property type="entry name" value="SMC-Scp complex subunit ScpB"/>
    <property type="match status" value="1"/>
</dbReference>
<dbReference type="InterPro" id="IPR036390">
    <property type="entry name" value="WH_DNA-bd_sf"/>
</dbReference>
<dbReference type="AlphaFoldDB" id="I7Z8I8"/>
<organism evidence="6 7">
    <name type="scientific">Hydrocarboniphaga effusa AP103</name>
    <dbReference type="NCBI Taxonomy" id="1172194"/>
    <lineage>
        <taxon>Bacteria</taxon>
        <taxon>Pseudomonadati</taxon>
        <taxon>Pseudomonadota</taxon>
        <taxon>Gammaproteobacteria</taxon>
        <taxon>Nevskiales</taxon>
        <taxon>Nevskiaceae</taxon>
        <taxon>Hydrocarboniphaga</taxon>
    </lineage>
</organism>
<accession>I7Z8I8</accession>
<keyword evidence="4" id="KW-0131">Cell cycle</keyword>
<dbReference type="PATRIC" id="fig|1172194.4.peg.4431"/>
<evidence type="ECO:0008006" key="8">
    <source>
        <dbReference type="Google" id="ProtNLM"/>
    </source>
</evidence>
<feature type="region of interest" description="Disordered" evidence="5">
    <location>
        <begin position="256"/>
        <end position="339"/>
    </location>
</feature>
<dbReference type="OrthoDB" id="9806226at2"/>
<evidence type="ECO:0000256" key="5">
    <source>
        <dbReference type="SAM" id="MobiDB-lite"/>
    </source>
</evidence>
<evidence type="ECO:0000256" key="1">
    <source>
        <dbReference type="ARBA" id="ARBA00022490"/>
    </source>
</evidence>
<feature type="compositionally biased region" description="Acidic residues" evidence="5">
    <location>
        <begin position="9"/>
        <end position="19"/>
    </location>
</feature>
<dbReference type="RefSeq" id="WP_007187504.1">
    <property type="nucleotide sequence ID" value="NZ_AKGD01000004.1"/>
</dbReference>
<dbReference type="GO" id="GO:0051301">
    <property type="term" value="P:cell division"/>
    <property type="evidence" value="ECO:0007669"/>
    <property type="project" value="UniProtKB-KW"/>
</dbReference>
<feature type="compositionally biased region" description="Acidic residues" evidence="5">
    <location>
        <begin position="262"/>
        <end position="272"/>
    </location>
</feature>
<evidence type="ECO:0000256" key="4">
    <source>
        <dbReference type="ARBA" id="ARBA00023306"/>
    </source>
</evidence>
<keyword evidence="7" id="KW-1185">Reference proteome</keyword>
<dbReference type="Proteomes" id="UP000003704">
    <property type="component" value="Unassembled WGS sequence"/>
</dbReference>
<reference evidence="6 7" key="1">
    <citation type="journal article" date="2012" name="J. Bacteriol.">
        <title>Genome Sequence of n-Alkane-Degrading Hydrocarboniphaga effusa Strain AP103T (ATCC BAA-332T).</title>
        <authorList>
            <person name="Chang H.K."/>
            <person name="Zylstra G.J."/>
            <person name="Chae J.C."/>
        </authorList>
    </citation>
    <scope>NUCLEOTIDE SEQUENCE [LARGE SCALE GENOMIC DNA]</scope>
    <source>
        <strain evidence="6 7">AP103</strain>
    </source>
</reference>
<keyword evidence="3" id="KW-0159">Chromosome partition</keyword>
<comment type="caution">
    <text evidence="6">The sequence shown here is derived from an EMBL/GenBank/DDBJ whole genome shotgun (WGS) entry which is preliminary data.</text>
</comment>
<keyword evidence="2" id="KW-0132">Cell division</keyword>
<protein>
    <recommendedName>
        <fullName evidence="8">Segregation and condensation protein B</fullName>
    </recommendedName>
</protein>
<gene>
    <name evidence="6" type="ORF">WQQ_45690</name>
</gene>
<dbReference type="PANTHER" id="PTHR34298:SF2">
    <property type="entry name" value="SEGREGATION AND CONDENSATION PROTEIN B"/>
    <property type="match status" value="1"/>
</dbReference>
<dbReference type="Gene3D" id="1.10.10.10">
    <property type="entry name" value="Winged helix-like DNA-binding domain superfamily/Winged helix DNA-binding domain"/>
    <property type="match status" value="2"/>
</dbReference>
<evidence type="ECO:0000313" key="7">
    <source>
        <dbReference type="Proteomes" id="UP000003704"/>
    </source>
</evidence>
<evidence type="ECO:0000256" key="3">
    <source>
        <dbReference type="ARBA" id="ARBA00022829"/>
    </source>
</evidence>
<dbReference type="STRING" id="1172194.WQQ_45690"/>
<evidence type="ECO:0000256" key="2">
    <source>
        <dbReference type="ARBA" id="ARBA00022618"/>
    </source>
</evidence>
<feature type="compositionally biased region" description="Acidic residues" evidence="5">
    <location>
        <begin position="319"/>
        <end position="330"/>
    </location>
</feature>
<dbReference type="PANTHER" id="PTHR34298">
    <property type="entry name" value="SEGREGATION AND CONDENSATION PROTEIN B"/>
    <property type="match status" value="1"/>
</dbReference>
<feature type="compositionally biased region" description="Acidic residues" evidence="5">
    <location>
        <begin position="283"/>
        <end position="309"/>
    </location>
</feature>
<dbReference type="EMBL" id="AKGD01000004">
    <property type="protein sequence ID" value="EIT68134.1"/>
    <property type="molecule type" value="Genomic_DNA"/>
</dbReference>
<dbReference type="InterPro" id="IPR005234">
    <property type="entry name" value="ScpB_csome_segregation"/>
</dbReference>
<sequence>MSDTPRNDEPDEEQDDELPEVPLPPEELSGAKPDAQSDQTAIADIAPEIAADATAQDIVTGVADNAEAIDRLEHIIEALLLAADGPLSVDALHRLLGEDLGIGRSEVRAALAKLDARLQGGAAQLQEVASGWRIQVREEYAGWVARLWQEKPPKFSRALLETLALVVYRQPITRGEIEEVRGVSVSSNILRTLQERGWVKEIGVKEVPGRPALFGTTAQFLDDFNLRTLDQLPSLPEIRDMDQLDAALAQLTGELPSKGDEAESEHEVDEAASESPEARDAVGDENTEDEAQEIVETIIDEGDERDADADPASGHAAPDTEDTGDDGAPAEEPKPDEER</sequence>
<evidence type="ECO:0000313" key="6">
    <source>
        <dbReference type="EMBL" id="EIT68134.1"/>
    </source>
</evidence>
<dbReference type="Pfam" id="PF04079">
    <property type="entry name" value="SMC_ScpB"/>
    <property type="match status" value="1"/>
</dbReference>
<dbReference type="SUPFAM" id="SSF46785">
    <property type="entry name" value="Winged helix' DNA-binding domain"/>
    <property type="match status" value="2"/>
</dbReference>
<dbReference type="InterPro" id="IPR036388">
    <property type="entry name" value="WH-like_DNA-bd_sf"/>
</dbReference>